<gene>
    <name evidence="1" type="ORF">NCTC12121_00130</name>
</gene>
<dbReference type="AlphaFoldDB" id="A0A376D5J8"/>
<evidence type="ECO:0000313" key="2">
    <source>
        <dbReference type="Proteomes" id="UP000255248"/>
    </source>
</evidence>
<accession>A0A376D5J8</accession>
<protein>
    <submittedName>
        <fullName evidence="1">Uncharacterized protein</fullName>
    </submittedName>
</protein>
<dbReference type="Proteomes" id="UP000255248">
    <property type="component" value="Unassembled WGS sequence"/>
</dbReference>
<dbReference type="EMBL" id="UFXZ01000001">
    <property type="protein sequence ID" value="STC82805.1"/>
    <property type="molecule type" value="Genomic_DNA"/>
</dbReference>
<name>A0A376D5J8_9GAMM</name>
<proteinExistence type="predicted"/>
<sequence length="107" mass="12665">MNIAMLIKSPKKWRMTARKEAILNLYAPRNCLRVIREIGEPPFSLTDIIRLVCGSEPDNSQRYRLLRYSFRQTLERMVDDGLLERHVIAHRKDVRYGLSSYVHLNSY</sequence>
<organism evidence="1 2">
    <name type="scientific">Edwardsiella hoshinae</name>
    <dbReference type="NCBI Taxonomy" id="93378"/>
    <lineage>
        <taxon>Bacteria</taxon>
        <taxon>Pseudomonadati</taxon>
        <taxon>Pseudomonadota</taxon>
        <taxon>Gammaproteobacteria</taxon>
        <taxon>Enterobacterales</taxon>
        <taxon>Hafniaceae</taxon>
        <taxon>Edwardsiella</taxon>
    </lineage>
</organism>
<reference evidence="1 2" key="1">
    <citation type="submission" date="2018-06" db="EMBL/GenBank/DDBJ databases">
        <authorList>
            <consortium name="Pathogen Informatics"/>
            <person name="Doyle S."/>
        </authorList>
    </citation>
    <scope>NUCLEOTIDE SEQUENCE [LARGE SCALE GENOMIC DNA]</scope>
    <source>
        <strain evidence="1 2">NCTC12121</strain>
    </source>
</reference>
<evidence type="ECO:0000313" key="1">
    <source>
        <dbReference type="EMBL" id="STC82805.1"/>
    </source>
</evidence>